<reference evidence="1 2" key="1">
    <citation type="submission" date="2020-04" db="EMBL/GenBank/DDBJ databases">
        <title>MicrobeNet Type strains.</title>
        <authorList>
            <person name="Nicholson A.C."/>
        </authorList>
    </citation>
    <scope>NUCLEOTIDE SEQUENCE [LARGE SCALE GENOMIC DNA]</scope>
    <source>
        <strain evidence="1 2">DSM 44956</strain>
    </source>
</reference>
<dbReference type="AlphaFoldDB" id="A0A7X6LAY1"/>
<dbReference type="RefSeq" id="WP_062977121.1">
    <property type="nucleotide sequence ID" value="NZ_JAAXOS010000025.1"/>
</dbReference>
<dbReference type="Proteomes" id="UP000540698">
    <property type="component" value="Unassembled WGS sequence"/>
</dbReference>
<comment type="caution">
    <text evidence="1">The sequence shown here is derived from an EMBL/GenBank/DDBJ whole genome shotgun (WGS) entry which is preliminary data.</text>
</comment>
<name>A0A7X6LAY1_9NOCA</name>
<proteinExistence type="predicted"/>
<organism evidence="1 2">
    <name type="scientific">Nocardia gamkensis</name>
    <dbReference type="NCBI Taxonomy" id="352869"/>
    <lineage>
        <taxon>Bacteria</taxon>
        <taxon>Bacillati</taxon>
        <taxon>Actinomycetota</taxon>
        <taxon>Actinomycetes</taxon>
        <taxon>Mycobacteriales</taxon>
        <taxon>Nocardiaceae</taxon>
        <taxon>Nocardia</taxon>
    </lineage>
</organism>
<accession>A0A7X6LAY1</accession>
<gene>
    <name evidence="1" type="ORF">HGB38_33550</name>
</gene>
<evidence type="ECO:0000313" key="2">
    <source>
        <dbReference type="Proteomes" id="UP000540698"/>
    </source>
</evidence>
<keyword evidence="2" id="KW-1185">Reference proteome</keyword>
<dbReference type="EMBL" id="JAAXOS010000025">
    <property type="protein sequence ID" value="NKY31092.1"/>
    <property type="molecule type" value="Genomic_DNA"/>
</dbReference>
<protein>
    <submittedName>
        <fullName evidence="1">Uncharacterized protein</fullName>
    </submittedName>
</protein>
<evidence type="ECO:0000313" key="1">
    <source>
        <dbReference type="EMBL" id="NKY31092.1"/>
    </source>
</evidence>
<sequence length="170" mass="18374">MVTIAQLRAVLSILRVDPDEVGGWLGGTGLRGPDAERVLLIGLLHRIASSELRQIVTTTMDEEEAAKAAAVSTFPVNGENPTEQVRFDAHWLHDRIGALAAGTTVEPVPVLLDAAARSTDAAETLLLLSRNPRGHDADARWERALDDLGRAYHQINDERVGRSNTTTAPL</sequence>